<accession>A0ABX8RX74</accession>
<dbReference type="Proteomes" id="UP000694257">
    <property type="component" value="Chromosome"/>
</dbReference>
<dbReference type="EMBL" id="CP078145">
    <property type="protein sequence ID" value="QXN93881.1"/>
    <property type="molecule type" value="Genomic_DNA"/>
</dbReference>
<evidence type="ECO:0000313" key="2">
    <source>
        <dbReference type="Proteomes" id="UP000694257"/>
    </source>
</evidence>
<reference evidence="1 2" key="1">
    <citation type="submission" date="2021-07" db="EMBL/GenBank/DDBJ databases">
        <title>Whole Genome Sequence of Nocardia Iowensis.</title>
        <authorList>
            <person name="Lamm A."/>
            <person name="Collins-Fairclough A.M."/>
            <person name="Bunk B."/>
            <person name="Sproer C."/>
        </authorList>
    </citation>
    <scope>NUCLEOTIDE SEQUENCE [LARGE SCALE GENOMIC DNA]</scope>
    <source>
        <strain evidence="1 2">NRRL 5646</strain>
    </source>
</reference>
<gene>
    <name evidence="1" type="ORF">KV110_12930</name>
</gene>
<sequence length="50" mass="5316">MLQLIAGEFSILANDVLDVGRAIVDLIQDAIDLSTPRNNRPGGGGDYPFS</sequence>
<evidence type="ECO:0000313" key="1">
    <source>
        <dbReference type="EMBL" id="QXN93881.1"/>
    </source>
</evidence>
<protein>
    <submittedName>
        <fullName evidence="1">Uncharacterized protein</fullName>
    </submittedName>
</protein>
<name>A0ABX8RX74_NOCIO</name>
<proteinExistence type="predicted"/>
<organism evidence="1 2">
    <name type="scientific">Nocardia iowensis</name>
    <dbReference type="NCBI Taxonomy" id="204891"/>
    <lineage>
        <taxon>Bacteria</taxon>
        <taxon>Bacillati</taxon>
        <taxon>Actinomycetota</taxon>
        <taxon>Actinomycetes</taxon>
        <taxon>Mycobacteriales</taxon>
        <taxon>Nocardiaceae</taxon>
        <taxon>Nocardia</taxon>
    </lineage>
</organism>
<dbReference type="RefSeq" id="WP_218476213.1">
    <property type="nucleotide sequence ID" value="NZ_BAABJN010000001.1"/>
</dbReference>
<keyword evidence="2" id="KW-1185">Reference proteome</keyword>